<dbReference type="InterPro" id="IPR017584">
    <property type="entry name" value="Pyridine_nucleo_diS_OxRdtase_N"/>
</dbReference>
<dbReference type="Gene3D" id="3.50.50.100">
    <property type="match status" value="1"/>
</dbReference>
<dbReference type="RefSeq" id="WP_376800643.1">
    <property type="nucleotide sequence ID" value="NZ_DBNB01000011.1"/>
</dbReference>
<protein>
    <recommendedName>
        <fullName evidence="5">FAD/NAD(P)-binding domain-containing protein</fullName>
    </recommendedName>
</protein>
<accession>A0A1W9I4X2</accession>
<dbReference type="STRING" id="1827387.A4S15_04005"/>
<dbReference type="PANTHER" id="PTHR42913:SF9">
    <property type="entry name" value="SLR1591 PROTEIN"/>
    <property type="match status" value="1"/>
</dbReference>
<dbReference type="NCBIfam" id="TIGR03169">
    <property type="entry name" value="Nterm_to_SelD"/>
    <property type="match status" value="1"/>
</dbReference>
<evidence type="ECO:0000256" key="1">
    <source>
        <dbReference type="ARBA" id="ARBA00001974"/>
    </source>
</evidence>
<dbReference type="Pfam" id="PF07992">
    <property type="entry name" value="Pyr_redox_2"/>
    <property type="match status" value="1"/>
</dbReference>
<keyword evidence="4" id="KW-0560">Oxidoreductase</keyword>
<dbReference type="InterPro" id="IPR036188">
    <property type="entry name" value="FAD/NAD-bd_sf"/>
</dbReference>
<evidence type="ECO:0000256" key="3">
    <source>
        <dbReference type="ARBA" id="ARBA00022827"/>
    </source>
</evidence>
<evidence type="ECO:0000313" key="7">
    <source>
        <dbReference type="Proteomes" id="UP000192872"/>
    </source>
</evidence>
<dbReference type="EMBL" id="LWDL01000001">
    <property type="protein sequence ID" value="OQW54766.1"/>
    <property type="molecule type" value="Genomic_DNA"/>
</dbReference>
<dbReference type="SUPFAM" id="SSF51905">
    <property type="entry name" value="FAD/NAD(P)-binding domain"/>
    <property type="match status" value="2"/>
</dbReference>
<evidence type="ECO:0000256" key="4">
    <source>
        <dbReference type="ARBA" id="ARBA00023002"/>
    </source>
</evidence>
<name>A0A1W9I4X2_9HYPH</name>
<dbReference type="Proteomes" id="UP000192872">
    <property type="component" value="Unassembled WGS sequence"/>
</dbReference>
<gene>
    <name evidence="6" type="ORF">A4S15_04005</name>
</gene>
<dbReference type="AlphaFoldDB" id="A0A1W9I4X2"/>
<sequence>MTDILLLGGGHTHALALLAFASAPIKGARLTLISRETTSPYSGMLPGLVAGLYRREELLIALDRLAERAGAHFVEAEILSIDAQAKSVETSRGLFSYDILSIDLGSVPDRRQIAGDLSGDLAPKPLTPFLDQLYELGKAATPLDLAVIGAGPAGVELAAALAVRFRQKSAKIKLVADQPDLLMSLPEGARRHARSSLERHRVELIAASVIAARTPDGLALADGRAIPASHVVWATGAAPGFDFTASGLPLDQRGFVQVRPTLQSTNHDKVFASGDTASFMPPLPKAGVYAVRQAPILAHNLKALVAGEPLQPYRPQTDTLVLLSTADKRAIGARNGLSAEGGWVWWLKDRIDRRFMERFP</sequence>
<dbReference type="GO" id="GO:0003955">
    <property type="term" value="F:NAD(P)H dehydrogenase (quinone) activity"/>
    <property type="evidence" value="ECO:0007669"/>
    <property type="project" value="TreeGrafter"/>
</dbReference>
<comment type="caution">
    <text evidence="6">The sequence shown here is derived from an EMBL/GenBank/DDBJ whole genome shotgun (WGS) entry which is preliminary data.</text>
</comment>
<evidence type="ECO:0000313" key="6">
    <source>
        <dbReference type="EMBL" id="OQW54766.1"/>
    </source>
</evidence>
<feature type="domain" description="FAD/NAD(P)-binding" evidence="5">
    <location>
        <begin position="3"/>
        <end position="293"/>
    </location>
</feature>
<organism evidence="6 7">
    <name type="scientific">Candidatus Raskinella chloraquaticus</name>
    <dbReference type="NCBI Taxonomy" id="1951219"/>
    <lineage>
        <taxon>Bacteria</taxon>
        <taxon>Pseudomonadati</taxon>
        <taxon>Pseudomonadota</taxon>
        <taxon>Alphaproteobacteria</taxon>
        <taxon>Hyphomicrobiales</taxon>
        <taxon>Phreatobacteraceae</taxon>
        <taxon>Candidatus Raskinella</taxon>
    </lineage>
</organism>
<dbReference type="InterPro" id="IPR023753">
    <property type="entry name" value="FAD/NAD-binding_dom"/>
</dbReference>
<dbReference type="PRINTS" id="PR00368">
    <property type="entry name" value="FADPNR"/>
</dbReference>
<dbReference type="InterPro" id="IPR051169">
    <property type="entry name" value="NADH-Q_oxidoreductase"/>
</dbReference>
<evidence type="ECO:0000256" key="2">
    <source>
        <dbReference type="ARBA" id="ARBA00022630"/>
    </source>
</evidence>
<reference evidence="6 7" key="1">
    <citation type="journal article" date="2017" name="Water Res.">
        <title>Comammox in drinking water systems.</title>
        <authorList>
            <person name="Wang Y."/>
            <person name="Ma L."/>
            <person name="Mao Y."/>
            <person name="Jiang X."/>
            <person name="Xia Y."/>
            <person name="Yu K."/>
            <person name="Li B."/>
            <person name="Zhang T."/>
        </authorList>
    </citation>
    <scope>NUCLEOTIDE SEQUENCE [LARGE SCALE GENOMIC DNA]</scope>
    <source>
        <strain evidence="6">SG_bin8</strain>
    </source>
</reference>
<keyword evidence="2" id="KW-0285">Flavoprotein</keyword>
<evidence type="ECO:0000259" key="5">
    <source>
        <dbReference type="Pfam" id="PF07992"/>
    </source>
</evidence>
<dbReference type="PRINTS" id="PR00411">
    <property type="entry name" value="PNDRDTASEI"/>
</dbReference>
<proteinExistence type="predicted"/>
<dbReference type="GO" id="GO:0019646">
    <property type="term" value="P:aerobic electron transport chain"/>
    <property type="evidence" value="ECO:0007669"/>
    <property type="project" value="TreeGrafter"/>
</dbReference>
<comment type="cofactor">
    <cofactor evidence="1">
        <name>FAD</name>
        <dbReference type="ChEBI" id="CHEBI:57692"/>
    </cofactor>
</comment>
<keyword evidence="3" id="KW-0274">FAD</keyword>
<dbReference type="PANTHER" id="PTHR42913">
    <property type="entry name" value="APOPTOSIS-INDUCING FACTOR 1"/>
    <property type="match status" value="1"/>
</dbReference>